<keyword evidence="3" id="KW-0732">Signal</keyword>
<keyword evidence="5" id="KW-1185">Reference proteome</keyword>
<proteinExistence type="predicted"/>
<feature type="signal peptide" evidence="3">
    <location>
        <begin position="1"/>
        <end position="32"/>
    </location>
</feature>
<dbReference type="NCBIfam" id="NF033748">
    <property type="entry name" value="class_F_sortase"/>
    <property type="match status" value="1"/>
</dbReference>
<sequence>MTTRQQRVAARGRRLETVAAAVTVLVAGALCAAVPAEPVAERDDRGAGLTMVAEGVSRPDAVDTEPPEAEPFVMPRSAPTRLSLPQLDADIEVFGADAEPDGTPPVPEKDDADRAAWWRGGPSPGQQGPALLVGHLDSVKGPAAFARIGSLKPGAEVVVEREDGSTVTFAVDSVEQYAKDDFPNARVYGPTKTAQLRLITCGGTWTKKDGYDANIVAFATIRS</sequence>
<dbReference type="Gene3D" id="2.40.260.10">
    <property type="entry name" value="Sortase"/>
    <property type="match status" value="1"/>
</dbReference>
<evidence type="ECO:0000256" key="3">
    <source>
        <dbReference type="SAM" id="SignalP"/>
    </source>
</evidence>
<evidence type="ECO:0000313" key="5">
    <source>
        <dbReference type="Proteomes" id="UP000632289"/>
    </source>
</evidence>
<dbReference type="CDD" id="cd05829">
    <property type="entry name" value="Sortase_F"/>
    <property type="match status" value="1"/>
</dbReference>
<dbReference type="AlphaFoldDB" id="A0A927ID33"/>
<reference evidence="4" key="1">
    <citation type="submission" date="2020-09" db="EMBL/GenBank/DDBJ databases">
        <title>Secondary metabolite and genome analysis of marine Streptomyces chumphonensis KK1-2T.</title>
        <authorList>
            <person name="Phongsopitanun W."/>
            <person name="Kanchanasin P."/>
            <person name="Pittayakhajonwut P."/>
            <person name="Suwanborirux K."/>
            <person name="Tanasupawat S."/>
        </authorList>
    </citation>
    <scope>NUCLEOTIDE SEQUENCE</scope>
    <source>
        <strain evidence="4">KK1-2</strain>
    </source>
</reference>
<protein>
    <submittedName>
        <fullName evidence="4">Class F sortase</fullName>
    </submittedName>
</protein>
<gene>
    <name evidence="4" type="ORF">IF129_09910</name>
</gene>
<comment type="caution">
    <text evidence="4">The sequence shown here is derived from an EMBL/GenBank/DDBJ whole genome shotgun (WGS) entry which is preliminary data.</text>
</comment>
<dbReference type="InterPro" id="IPR042001">
    <property type="entry name" value="Sortase_F"/>
</dbReference>
<name>A0A927ID33_9ACTN</name>
<feature type="chain" id="PRO_5036904985" evidence="3">
    <location>
        <begin position="33"/>
        <end position="223"/>
    </location>
</feature>
<evidence type="ECO:0000256" key="2">
    <source>
        <dbReference type="SAM" id="MobiDB-lite"/>
    </source>
</evidence>
<dbReference type="GO" id="GO:0016787">
    <property type="term" value="F:hydrolase activity"/>
    <property type="evidence" value="ECO:0007669"/>
    <property type="project" value="UniProtKB-KW"/>
</dbReference>
<dbReference type="SUPFAM" id="SSF63817">
    <property type="entry name" value="Sortase"/>
    <property type="match status" value="1"/>
</dbReference>
<dbReference type="InterPro" id="IPR005754">
    <property type="entry name" value="Sortase"/>
</dbReference>
<dbReference type="EMBL" id="JACXYU010000004">
    <property type="protein sequence ID" value="MBD3931876.1"/>
    <property type="molecule type" value="Genomic_DNA"/>
</dbReference>
<feature type="region of interest" description="Disordered" evidence="2">
    <location>
        <begin position="56"/>
        <end position="75"/>
    </location>
</feature>
<keyword evidence="1" id="KW-0378">Hydrolase</keyword>
<accession>A0A927ID33</accession>
<evidence type="ECO:0000313" key="4">
    <source>
        <dbReference type="EMBL" id="MBD3931876.1"/>
    </source>
</evidence>
<dbReference type="Pfam" id="PF04203">
    <property type="entry name" value="Sortase"/>
    <property type="match status" value="1"/>
</dbReference>
<dbReference type="InterPro" id="IPR023365">
    <property type="entry name" value="Sortase_dom-sf"/>
</dbReference>
<dbReference type="Proteomes" id="UP000632289">
    <property type="component" value="Unassembled WGS sequence"/>
</dbReference>
<organism evidence="4 5">
    <name type="scientific">Streptomyces chumphonensis</name>
    <dbReference type="NCBI Taxonomy" id="1214925"/>
    <lineage>
        <taxon>Bacteria</taxon>
        <taxon>Bacillati</taxon>
        <taxon>Actinomycetota</taxon>
        <taxon>Actinomycetes</taxon>
        <taxon>Kitasatosporales</taxon>
        <taxon>Streptomycetaceae</taxon>
        <taxon>Streptomyces</taxon>
    </lineage>
</organism>
<dbReference type="RefSeq" id="WP_191209194.1">
    <property type="nucleotide sequence ID" value="NZ_BAABKL010000036.1"/>
</dbReference>
<evidence type="ECO:0000256" key="1">
    <source>
        <dbReference type="ARBA" id="ARBA00022801"/>
    </source>
</evidence>